<dbReference type="CDD" id="cd00552">
    <property type="entry name" value="RaiA"/>
    <property type="match status" value="1"/>
</dbReference>
<dbReference type="EMBL" id="JASCIQ010000055">
    <property type="protein sequence ID" value="MDI3408906.1"/>
    <property type="molecule type" value="Genomic_DNA"/>
</dbReference>
<dbReference type="RefSeq" id="WP_282546783.1">
    <property type="nucleotide sequence ID" value="NZ_JASCIQ010000055.1"/>
</dbReference>
<accession>A0ABT6SL37</accession>
<dbReference type="InterPro" id="IPR036567">
    <property type="entry name" value="RHF-like"/>
</dbReference>
<keyword evidence="2" id="KW-1185">Reference proteome</keyword>
<protein>
    <submittedName>
        <fullName evidence="1">Ribosome-associated translation inhibitor RaiA</fullName>
    </submittedName>
</protein>
<sequence>MEINVTFRHMTGTDVIRRGVEERVAALQQHLPRTGTSAEVTLSTEGGEFIAEVALAAGDSRYYATERNHDMYQSIDRVVSTLESKITSGTKTTRTVGRINVPGLG</sequence>
<evidence type="ECO:0000313" key="1">
    <source>
        <dbReference type="EMBL" id="MDI3408906.1"/>
    </source>
</evidence>
<dbReference type="Pfam" id="PF02482">
    <property type="entry name" value="Ribosomal_S30AE"/>
    <property type="match status" value="1"/>
</dbReference>
<comment type="caution">
    <text evidence="1">The sequence shown here is derived from an EMBL/GenBank/DDBJ whole genome shotgun (WGS) entry which is preliminary data.</text>
</comment>
<dbReference type="Gene3D" id="3.30.160.100">
    <property type="entry name" value="Ribosome hibernation promotion factor-like"/>
    <property type="match status" value="1"/>
</dbReference>
<name>A0ABT6SL37_9ACTN</name>
<evidence type="ECO:0000313" key="2">
    <source>
        <dbReference type="Proteomes" id="UP001223978"/>
    </source>
</evidence>
<organism evidence="1 2">
    <name type="scientific">Streptomyces cavernicola</name>
    <dbReference type="NCBI Taxonomy" id="3043613"/>
    <lineage>
        <taxon>Bacteria</taxon>
        <taxon>Bacillati</taxon>
        <taxon>Actinomycetota</taxon>
        <taxon>Actinomycetes</taxon>
        <taxon>Kitasatosporales</taxon>
        <taxon>Streptomycetaceae</taxon>
        <taxon>Streptomyces</taxon>
    </lineage>
</organism>
<proteinExistence type="predicted"/>
<gene>
    <name evidence="1" type="primary">raiA</name>
    <name evidence="1" type="ORF">QIS96_34460</name>
</gene>
<dbReference type="SUPFAM" id="SSF69754">
    <property type="entry name" value="Ribosome binding protein Y (YfiA homologue)"/>
    <property type="match status" value="1"/>
</dbReference>
<dbReference type="NCBIfam" id="TIGR00741">
    <property type="entry name" value="yfiA"/>
    <property type="match status" value="1"/>
</dbReference>
<dbReference type="Proteomes" id="UP001223978">
    <property type="component" value="Unassembled WGS sequence"/>
</dbReference>
<dbReference type="InterPro" id="IPR003489">
    <property type="entry name" value="RHF/RaiA"/>
</dbReference>
<reference evidence="1 2" key="1">
    <citation type="submission" date="2023-05" db="EMBL/GenBank/DDBJ databases">
        <title>Draft genome sequence of Streptomyces sp. B-S-A6 isolated from a cave soil in Thailand.</title>
        <authorList>
            <person name="Chamroensaksri N."/>
            <person name="Muangham S."/>
        </authorList>
    </citation>
    <scope>NUCLEOTIDE SEQUENCE [LARGE SCALE GENOMIC DNA]</scope>
    <source>
        <strain evidence="1 2">B-S-A6</strain>
    </source>
</reference>